<proteinExistence type="predicted"/>
<reference evidence="4" key="1">
    <citation type="submission" date="2016-10" db="EMBL/GenBank/DDBJ databases">
        <authorList>
            <person name="Varghese N."/>
            <person name="Submissions S."/>
        </authorList>
    </citation>
    <scope>NUCLEOTIDE SEQUENCE [LARGE SCALE GENOMIC DNA]</scope>
    <source>
        <strain evidence="4">DSM 22427</strain>
    </source>
</reference>
<dbReference type="RefSeq" id="WP_092902275.1">
    <property type="nucleotide sequence ID" value="NZ_FOZS01000001.1"/>
</dbReference>
<feature type="transmembrane region" description="Helical" evidence="1">
    <location>
        <begin position="12"/>
        <end position="28"/>
    </location>
</feature>
<keyword evidence="1" id="KW-0812">Transmembrane</keyword>
<protein>
    <recommendedName>
        <fullName evidence="2">Inner membrane protein YgaP-like transmembrane domain-containing protein</fullName>
    </recommendedName>
</protein>
<sequence>MHRNIGTVDRTIRGVLGIWLLVTGIAALRDEQPTKAATLGTAGVGLVVNWYTGFCGGNALFGIDTSAGESRE</sequence>
<keyword evidence="1" id="KW-1133">Transmembrane helix</keyword>
<keyword evidence="4" id="KW-1185">Reference proteome</keyword>
<dbReference type="EMBL" id="FOZS01000001">
    <property type="protein sequence ID" value="SFS47731.1"/>
    <property type="molecule type" value="Genomic_DNA"/>
</dbReference>
<feature type="domain" description="Inner membrane protein YgaP-like transmembrane" evidence="2">
    <location>
        <begin position="1"/>
        <end position="66"/>
    </location>
</feature>
<evidence type="ECO:0000259" key="2">
    <source>
        <dbReference type="Pfam" id="PF11127"/>
    </source>
</evidence>
<dbReference type="OrthoDB" id="100832at2157"/>
<evidence type="ECO:0000313" key="4">
    <source>
        <dbReference type="Proteomes" id="UP000199199"/>
    </source>
</evidence>
<dbReference type="Proteomes" id="UP000199199">
    <property type="component" value="Unassembled WGS sequence"/>
</dbReference>
<name>A0A1I6Q5H5_9EURY</name>
<accession>A0A1I6Q5H5</accession>
<evidence type="ECO:0000256" key="1">
    <source>
        <dbReference type="SAM" id="Phobius"/>
    </source>
</evidence>
<gene>
    <name evidence="3" type="ORF">SAMN04488556_0998</name>
</gene>
<evidence type="ECO:0000313" key="3">
    <source>
        <dbReference type="EMBL" id="SFS47731.1"/>
    </source>
</evidence>
<dbReference type="AlphaFoldDB" id="A0A1I6Q5H5"/>
<organism evidence="3 4">
    <name type="scientific">Halostagnicola kamekurae</name>
    <dbReference type="NCBI Taxonomy" id="619731"/>
    <lineage>
        <taxon>Archaea</taxon>
        <taxon>Methanobacteriati</taxon>
        <taxon>Methanobacteriota</taxon>
        <taxon>Stenosarchaea group</taxon>
        <taxon>Halobacteria</taxon>
        <taxon>Halobacteriales</taxon>
        <taxon>Natrialbaceae</taxon>
        <taxon>Halostagnicola</taxon>
    </lineage>
</organism>
<dbReference type="InterPro" id="IPR021309">
    <property type="entry name" value="YgaP-like_TM"/>
</dbReference>
<dbReference type="Pfam" id="PF11127">
    <property type="entry name" value="YgaP-like_TM"/>
    <property type="match status" value="1"/>
</dbReference>
<keyword evidence="1" id="KW-0472">Membrane</keyword>